<feature type="compositionally biased region" description="Pro residues" evidence="2">
    <location>
        <begin position="604"/>
        <end position="622"/>
    </location>
</feature>
<evidence type="ECO:0000313" key="3">
    <source>
        <dbReference type="EMBL" id="AAW46064.1"/>
    </source>
</evidence>
<feature type="compositionally biased region" description="Pro residues" evidence="2">
    <location>
        <begin position="523"/>
        <end position="536"/>
    </location>
</feature>
<feature type="region of interest" description="Disordered" evidence="2">
    <location>
        <begin position="150"/>
        <end position="213"/>
    </location>
</feature>
<feature type="compositionally biased region" description="Basic and acidic residues" evidence="2">
    <location>
        <begin position="486"/>
        <end position="501"/>
    </location>
</feature>
<dbReference type="KEGG" id="cne:CNJ03030"/>
<organism evidence="3 4">
    <name type="scientific">Cryptococcus deneoformans (strain JEC21 / ATCC MYA-565)</name>
    <name type="common">Cryptococcus neoformans var. neoformans serotype D</name>
    <dbReference type="NCBI Taxonomy" id="214684"/>
    <lineage>
        <taxon>Eukaryota</taxon>
        <taxon>Fungi</taxon>
        <taxon>Dikarya</taxon>
        <taxon>Basidiomycota</taxon>
        <taxon>Agaricomycotina</taxon>
        <taxon>Tremellomycetes</taxon>
        <taxon>Tremellales</taxon>
        <taxon>Cryptococcaceae</taxon>
        <taxon>Cryptococcus</taxon>
        <taxon>Cryptococcus neoformans species complex</taxon>
    </lineage>
</organism>
<protein>
    <submittedName>
        <fullName evidence="3">Uncharacterized protein</fullName>
    </submittedName>
</protein>
<feature type="region of interest" description="Disordered" evidence="2">
    <location>
        <begin position="259"/>
        <end position="304"/>
    </location>
</feature>
<dbReference type="InParanoid" id="Q5KA53"/>
<reference evidence="3 4" key="1">
    <citation type="journal article" date="2005" name="Science">
        <title>The genome of the basidiomycetous yeast and human pathogen Cryptococcus neoformans.</title>
        <authorList>
            <person name="Loftus B.J."/>
            <person name="Fung E."/>
            <person name="Roncaglia P."/>
            <person name="Rowley D."/>
            <person name="Amedeo P."/>
            <person name="Bruno D."/>
            <person name="Vamathevan J."/>
            <person name="Miranda M."/>
            <person name="Anderson I.J."/>
            <person name="Fraser J.A."/>
            <person name="Allen J.E."/>
            <person name="Bosdet I.E."/>
            <person name="Brent M.R."/>
            <person name="Chiu R."/>
            <person name="Doering T.L."/>
            <person name="Donlin M.J."/>
            <person name="D'Souza C.A."/>
            <person name="Fox D.S."/>
            <person name="Grinberg V."/>
            <person name="Fu J."/>
            <person name="Fukushima M."/>
            <person name="Haas B.J."/>
            <person name="Huang J.C."/>
            <person name="Janbon G."/>
            <person name="Jones S.J."/>
            <person name="Koo H.L."/>
            <person name="Krzywinski M.I."/>
            <person name="Kwon-Chung J.K."/>
            <person name="Lengeler K.B."/>
            <person name="Maiti R."/>
            <person name="Marra M.A."/>
            <person name="Marra R.E."/>
            <person name="Mathewson C.A."/>
            <person name="Mitchell T.G."/>
            <person name="Pertea M."/>
            <person name="Riggs F.R."/>
            <person name="Salzberg S.L."/>
            <person name="Schein J.E."/>
            <person name="Shvartsbeyn A."/>
            <person name="Shin H."/>
            <person name="Shumway M."/>
            <person name="Specht C.A."/>
            <person name="Suh B.B."/>
            <person name="Tenney A."/>
            <person name="Utterback T.R."/>
            <person name="Wickes B.L."/>
            <person name="Wortman J.R."/>
            <person name="Wye N.H."/>
            <person name="Kronstad J.W."/>
            <person name="Lodge J.K."/>
            <person name="Heitman J."/>
            <person name="Davis R.W."/>
            <person name="Fraser C.M."/>
            <person name="Hyman R.W."/>
        </authorList>
    </citation>
    <scope>NUCLEOTIDE SEQUENCE [LARGE SCALE GENOMIC DNA]</scope>
    <source>
        <strain evidence="4">JEC21 / ATCC MYA-565</strain>
    </source>
</reference>
<feature type="coiled-coil region" evidence="1">
    <location>
        <begin position="326"/>
        <end position="353"/>
    </location>
</feature>
<evidence type="ECO:0000256" key="2">
    <source>
        <dbReference type="SAM" id="MobiDB-lite"/>
    </source>
</evidence>
<accession>Q5KA53</accession>
<dbReference type="AlphaFoldDB" id="Q5KA53"/>
<dbReference type="EMBL" id="AE017350">
    <property type="protein sequence ID" value="AAW46064.1"/>
    <property type="molecule type" value="Genomic_DNA"/>
</dbReference>
<dbReference type="OMA" id="QHRIYLP"/>
<feature type="compositionally biased region" description="Gly residues" evidence="2">
    <location>
        <begin position="849"/>
        <end position="875"/>
    </location>
</feature>
<evidence type="ECO:0000256" key="1">
    <source>
        <dbReference type="SAM" id="Coils"/>
    </source>
</evidence>
<feature type="compositionally biased region" description="Low complexity" evidence="2">
    <location>
        <begin position="760"/>
        <end position="781"/>
    </location>
</feature>
<accession>Q55LD5</accession>
<dbReference type="RefSeq" id="XP_567581.1">
    <property type="nucleotide sequence ID" value="XM_567581.2"/>
</dbReference>
<dbReference type="eggNOG" id="ENOG502S5H1">
    <property type="taxonomic scope" value="Eukaryota"/>
</dbReference>
<dbReference type="HOGENOM" id="CLU_339537_0_0_1"/>
<dbReference type="GeneID" id="3254305"/>
<feature type="compositionally biased region" description="Polar residues" evidence="2">
    <location>
        <begin position="543"/>
        <end position="559"/>
    </location>
</feature>
<feature type="compositionally biased region" description="Acidic residues" evidence="2">
    <location>
        <begin position="101"/>
        <end position="112"/>
    </location>
</feature>
<dbReference type="STRING" id="214684.Q5KA53"/>
<feature type="compositionally biased region" description="Low complexity" evidence="2">
    <location>
        <begin position="269"/>
        <end position="294"/>
    </location>
</feature>
<feature type="region of interest" description="Disordered" evidence="2">
    <location>
        <begin position="425"/>
        <end position="452"/>
    </location>
</feature>
<keyword evidence="4" id="KW-1185">Reference proteome</keyword>
<gene>
    <name evidence="3" type="ordered locus">CNJ03030</name>
</gene>
<feature type="region of interest" description="Disordered" evidence="2">
    <location>
        <begin position="793"/>
        <end position="976"/>
    </location>
</feature>
<feature type="compositionally biased region" description="Acidic residues" evidence="2">
    <location>
        <begin position="150"/>
        <end position="162"/>
    </location>
</feature>
<feature type="compositionally biased region" description="Polar residues" evidence="2">
    <location>
        <begin position="919"/>
        <end position="929"/>
    </location>
</feature>
<feature type="region of interest" description="Disordered" evidence="2">
    <location>
        <begin position="486"/>
        <end position="505"/>
    </location>
</feature>
<proteinExistence type="predicted"/>
<feature type="compositionally biased region" description="Low complexity" evidence="2">
    <location>
        <begin position="188"/>
        <end position="199"/>
    </location>
</feature>
<feature type="region of interest" description="Disordered" evidence="2">
    <location>
        <begin position="514"/>
        <end position="781"/>
    </location>
</feature>
<dbReference type="Proteomes" id="UP000002149">
    <property type="component" value="Chromosome 10"/>
</dbReference>
<evidence type="ECO:0000313" key="4">
    <source>
        <dbReference type="Proteomes" id="UP000002149"/>
    </source>
</evidence>
<keyword evidence="1" id="KW-0175">Coiled coil</keyword>
<feature type="region of interest" description="Disordered" evidence="2">
    <location>
        <begin position="42"/>
        <end position="118"/>
    </location>
</feature>
<feature type="compositionally biased region" description="Basic residues" evidence="2">
    <location>
        <begin position="44"/>
        <end position="61"/>
    </location>
</feature>
<sequence length="976" mass="102593">MTPPSHWQTISPQTRPLTLTVLDLTPLALTVSLSLTPSASISLHHSHPSQSHHAHGTHGHPHTPVSHGHIAQVPNQKNRKRHRKRGHPNQIFATSTHGEPSEDDEHEQEESDSNSHQDSAVSFKDLLRHGVLVYVNGQQSNNLFANVMDDEDEETEWEDETEASPHGEEMEESMEQGITRRRPRKARFGASAAEAAGKATGKKKDEKPHSKGDKDRAVLVIYGLMPAQEYEIELRVVGMGGQETEALASTSVLIPAPPTATVCPRSRANSLRSRSCPRSRSNSLTAPQAPEAAPDAPPSPTHAEAIVPTPILNAVDTQAAQLRHLIATAHTEKELLQTQIKEARRTAQRGEAALKAEIETVKKGIEKAGGMDLRAKQKALALQEQVKQGWAGAEAAEKEMKAVEQGLADLEKRLEQVKEEVEEVKKEFKEVKEEEEKAKESDKKTRSDEDKKLAEMISKIEKLKTKKAKKEAEGAELERRLEELEKEMEEAQKRNEEEKANRSRTMSYYAAGYGQQYHDPHDPTPFGPVGAPPPPVTGSSTSQNNSRTLTTHPSLTNLSGPYAAGPAYRPKGAPGYTPRFPSGGARPSPTLPSPTQTTGFYPSAPHPVPPVNASPGFRPPKVAPALGTSTTRPGVNAAALPFHPPNYNPQPGWTASSNNNPPAANPTPPGAHNTPPAEHTTALMPPSLQHRIYLPNPRARPFQAPSATSSPAPIPPTIAPSSAPSTNPSNPAVATAVAATSSSPSSSSPSSPAFPPLPPSSSASANKSTSASVSQQGSSLASIVTRAVLAPTSALAQKSSPTGGIGLGSGVSAGPIDVVGRTASPSGSVTGAGGIPGRRTSTPPIAHGHGMGAHPGYDGRPGAGAGSGPGIGGLMKRGSYTGDFPPLSPTWSGPGPIGGNGAPGTATGLNDGVDRGHGMQSSGSGTVTPGLTMREGMPPRLGGNVRSGNEKSGSGNGAWGREGIVTDAILKKRDEQ</sequence>
<feature type="compositionally biased region" description="Basic residues" evidence="2">
    <location>
        <begin position="77"/>
        <end position="87"/>
    </location>
</feature>
<dbReference type="OrthoDB" id="2596255at2759"/>
<dbReference type="VEuPathDB" id="FungiDB:CNJ03030"/>
<feature type="compositionally biased region" description="Basic and acidic residues" evidence="2">
    <location>
        <begin position="202"/>
        <end position="213"/>
    </location>
</feature>
<feature type="compositionally biased region" description="Low complexity" evidence="2">
    <location>
        <begin position="719"/>
        <end position="751"/>
    </location>
</feature>
<dbReference type="PaxDb" id="214684-Q5KA53"/>
<name>Q5KA53_CRYD1</name>